<evidence type="ECO:0000256" key="8">
    <source>
        <dbReference type="SAM" id="MobiDB-lite"/>
    </source>
</evidence>
<organism evidence="10 11">
    <name type="scientific">Ranitomeya imitator</name>
    <name type="common">mimic poison frog</name>
    <dbReference type="NCBI Taxonomy" id="111125"/>
    <lineage>
        <taxon>Eukaryota</taxon>
        <taxon>Metazoa</taxon>
        <taxon>Chordata</taxon>
        <taxon>Craniata</taxon>
        <taxon>Vertebrata</taxon>
        <taxon>Euteleostomi</taxon>
        <taxon>Amphibia</taxon>
        <taxon>Batrachia</taxon>
        <taxon>Anura</taxon>
        <taxon>Neobatrachia</taxon>
        <taxon>Hyloidea</taxon>
        <taxon>Dendrobatidae</taxon>
        <taxon>Dendrobatinae</taxon>
        <taxon>Ranitomeya</taxon>
    </lineage>
</organism>
<dbReference type="InterPro" id="IPR037684">
    <property type="entry name" value="GBP_C"/>
</dbReference>
<keyword evidence="2" id="KW-0547">Nucleotide-binding</keyword>
<evidence type="ECO:0000313" key="11">
    <source>
        <dbReference type="Proteomes" id="UP001176940"/>
    </source>
</evidence>
<dbReference type="CDD" id="cd01851">
    <property type="entry name" value="GBP"/>
    <property type="match status" value="1"/>
</dbReference>
<feature type="compositionally biased region" description="Basic and acidic residues" evidence="8">
    <location>
        <begin position="103"/>
        <end position="124"/>
    </location>
</feature>
<evidence type="ECO:0000256" key="2">
    <source>
        <dbReference type="ARBA" id="ARBA00022741"/>
    </source>
</evidence>
<dbReference type="PROSITE" id="PS51715">
    <property type="entry name" value="G_GB1_RHD3"/>
    <property type="match status" value="1"/>
</dbReference>
<dbReference type="Pfam" id="PF02841">
    <property type="entry name" value="GBP_C"/>
    <property type="match status" value="1"/>
</dbReference>
<evidence type="ECO:0000256" key="1">
    <source>
        <dbReference type="ARBA" id="ARBA00022588"/>
    </source>
</evidence>
<accession>A0ABN9LYI0</accession>
<dbReference type="Pfam" id="PF02263">
    <property type="entry name" value="GBP"/>
    <property type="match status" value="1"/>
</dbReference>
<keyword evidence="4" id="KW-0391">Immunity</keyword>
<feature type="domain" description="GB1/RHD3-type G" evidence="9">
    <location>
        <begin position="160"/>
        <end position="409"/>
    </location>
</feature>
<evidence type="ECO:0000313" key="10">
    <source>
        <dbReference type="EMBL" id="CAJ0953407.1"/>
    </source>
</evidence>
<sequence length="716" mass="81234">MCPVFLSLVTASCTRSVAVKESTDPGNIFEFETTGGGKGLDMWLEREGRVEDHPEARAGVWDWGYCRKRAEKKAEMADRQCGILVSKEERSVSAVISAQKVQKRPEDFTEEGDGGHNRAPEKTIKMPPAWSMPLPVCLIENEGSSLVVNKEAVDILQQISDPIIVVAIVGKYRTGKSFLMNRLVGRNGGFPLGSSIQSKTKGIWMWCVPHPRNPGHVLVLLDTEGLGDVEKGDSKNDAWIFSLTVLLSSALVYNSMGTIDQQAIEQLHYVTQLTEIVKTKSGNSRDGSAAEKELLPSFTWCVRDFSLILERDGKEITEDEYLMMGLELKSGENNENYNLPRECIRKFFHSHKCFVFDRPTSKKNLKRLDELKESELGEEFVEQAAKFYNHIMKSCSVKLLTGGITVTGKLLGKLASMYVDTIQSGSVPCMENAVLALSEIENNGALQDALSTYESEMERHAPKFPTLNEGEFLKMHQKSEMKADQVFMKRSLNNKWKYHLELKNQISEKRHEFMKRNEAKSIEVSTNLLKNLSLTMQNGLMQGRYTRQGGHKCFLVDKERFLERYHRMPGKGVKSLEVLVKFMHENKNIEEAIQLAEEKMGQAEKRLTESHQQTRLAQLRKESVERRHRDLQKSVDQQRTNQQQVLNSLTDMAERNKRQMIRENQTLITQRLQAQQSTLTSTHQQALDELQRTIEQLRQNNQTQSGGGGGGRCILS</sequence>
<evidence type="ECO:0000256" key="5">
    <source>
        <dbReference type="ARBA" id="ARBA00023134"/>
    </source>
</evidence>
<comment type="similarity">
    <text evidence="6">Belongs to the TRAFAC class dynamin-like GTPase superfamily. GB1/RHD3 GTPase family.</text>
</comment>
<evidence type="ECO:0000256" key="6">
    <source>
        <dbReference type="PROSITE-ProRule" id="PRU01052"/>
    </source>
</evidence>
<feature type="coiled-coil region" evidence="7">
    <location>
        <begin position="680"/>
        <end position="707"/>
    </location>
</feature>
<feature type="compositionally biased region" description="Basic and acidic residues" evidence="8">
    <location>
        <begin position="619"/>
        <end position="633"/>
    </location>
</feature>
<reference evidence="10" key="1">
    <citation type="submission" date="2023-07" db="EMBL/GenBank/DDBJ databases">
        <authorList>
            <person name="Stuckert A."/>
        </authorList>
    </citation>
    <scope>NUCLEOTIDE SEQUENCE</scope>
</reference>
<dbReference type="PANTHER" id="PTHR10751">
    <property type="entry name" value="GUANYLATE BINDING PROTEIN"/>
    <property type="match status" value="1"/>
</dbReference>
<dbReference type="CDD" id="cd16269">
    <property type="entry name" value="GBP_C"/>
    <property type="match status" value="1"/>
</dbReference>
<keyword evidence="11" id="KW-1185">Reference proteome</keyword>
<dbReference type="SUPFAM" id="SSF48340">
    <property type="entry name" value="Interferon-induced guanylate-binding protein 1 (GBP1), C-terminal domain"/>
    <property type="match status" value="1"/>
</dbReference>
<comment type="caution">
    <text evidence="10">The sequence shown here is derived from an EMBL/GenBank/DDBJ whole genome shotgun (WGS) entry which is preliminary data.</text>
</comment>
<evidence type="ECO:0000256" key="3">
    <source>
        <dbReference type="ARBA" id="ARBA00022801"/>
    </source>
</evidence>
<feature type="region of interest" description="Disordered" evidence="8">
    <location>
        <begin position="606"/>
        <end position="644"/>
    </location>
</feature>
<dbReference type="Gene3D" id="3.40.50.300">
    <property type="entry name" value="P-loop containing nucleotide triphosphate hydrolases"/>
    <property type="match status" value="1"/>
</dbReference>
<feature type="compositionally biased region" description="Polar residues" evidence="8">
    <location>
        <begin position="634"/>
        <end position="644"/>
    </location>
</feature>
<dbReference type="InterPro" id="IPR027417">
    <property type="entry name" value="P-loop_NTPase"/>
</dbReference>
<proteinExistence type="inferred from homology"/>
<dbReference type="SUPFAM" id="SSF52540">
    <property type="entry name" value="P-loop containing nucleoside triphosphate hydrolases"/>
    <property type="match status" value="1"/>
</dbReference>
<dbReference type="Gene3D" id="1.20.1000.10">
    <property type="entry name" value="Guanylate-binding protein, C-terminal domain"/>
    <property type="match status" value="1"/>
</dbReference>
<keyword evidence="7" id="KW-0175">Coiled coil</keyword>
<evidence type="ECO:0000259" key="9">
    <source>
        <dbReference type="PROSITE" id="PS51715"/>
    </source>
</evidence>
<gene>
    <name evidence="10" type="ORF">RIMI_LOCUS14300540</name>
</gene>
<protein>
    <recommendedName>
        <fullName evidence="9">GB1/RHD3-type G domain-containing protein</fullName>
    </recommendedName>
</protein>
<dbReference type="InterPro" id="IPR036543">
    <property type="entry name" value="Guanylate-bd_C_sf"/>
</dbReference>
<dbReference type="InterPro" id="IPR015894">
    <property type="entry name" value="Guanylate-bd_N"/>
</dbReference>
<feature type="region of interest" description="Disordered" evidence="8">
    <location>
        <begin position="103"/>
        <end position="125"/>
    </location>
</feature>
<dbReference type="Proteomes" id="UP001176940">
    <property type="component" value="Unassembled WGS sequence"/>
</dbReference>
<dbReference type="InterPro" id="IPR030386">
    <property type="entry name" value="G_GB1_RHD3_dom"/>
</dbReference>
<evidence type="ECO:0000256" key="4">
    <source>
        <dbReference type="ARBA" id="ARBA00022859"/>
    </source>
</evidence>
<dbReference type="InterPro" id="IPR003191">
    <property type="entry name" value="Guanylate-bd/ATL_C"/>
</dbReference>
<keyword evidence="5" id="KW-0342">GTP-binding</keyword>
<name>A0ABN9LYI0_9NEOB</name>
<dbReference type="EMBL" id="CAUEEQ010036654">
    <property type="protein sequence ID" value="CAJ0953407.1"/>
    <property type="molecule type" value="Genomic_DNA"/>
</dbReference>
<evidence type="ECO:0000256" key="7">
    <source>
        <dbReference type="SAM" id="Coils"/>
    </source>
</evidence>
<keyword evidence="3" id="KW-0378">Hydrolase</keyword>
<keyword evidence="1" id="KW-0399">Innate immunity</keyword>